<dbReference type="Gene3D" id="2.40.50.40">
    <property type="match status" value="1"/>
</dbReference>
<keyword evidence="2" id="KW-0539">Nucleus</keyword>
<dbReference type="SUPFAM" id="SSF54160">
    <property type="entry name" value="Chromo domain-like"/>
    <property type="match status" value="1"/>
</dbReference>
<organism evidence="4 5">
    <name type="scientific">Austropuccinia psidii MF-1</name>
    <dbReference type="NCBI Taxonomy" id="1389203"/>
    <lineage>
        <taxon>Eukaryota</taxon>
        <taxon>Fungi</taxon>
        <taxon>Dikarya</taxon>
        <taxon>Basidiomycota</taxon>
        <taxon>Pucciniomycotina</taxon>
        <taxon>Pucciniomycetes</taxon>
        <taxon>Pucciniales</taxon>
        <taxon>Sphaerophragmiaceae</taxon>
        <taxon>Austropuccinia</taxon>
    </lineage>
</organism>
<feature type="domain" description="Chromo" evidence="3">
    <location>
        <begin position="21"/>
        <end position="82"/>
    </location>
</feature>
<accession>A0A9Q3C242</accession>
<dbReference type="InterPro" id="IPR023780">
    <property type="entry name" value="Chromo_domain"/>
</dbReference>
<dbReference type="InterPro" id="IPR016197">
    <property type="entry name" value="Chromo-like_dom_sf"/>
</dbReference>
<dbReference type="InterPro" id="IPR051219">
    <property type="entry name" value="Heterochromatin_chromo-domain"/>
</dbReference>
<evidence type="ECO:0000256" key="1">
    <source>
        <dbReference type="ARBA" id="ARBA00004123"/>
    </source>
</evidence>
<protein>
    <recommendedName>
        <fullName evidence="3">Chromo domain-containing protein</fullName>
    </recommendedName>
</protein>
<evidence type="ECO:0000256" key="2">
    <source>
        <dbReference type="ARBA" id="ARBA00023242"/>
    </source>
</evidence>
<dbReference type="OrthoDB" id="3364639at2759"/>
<dbReference type="Pfam" id="PF00385">
    <property type="entry name" value="Chromo"/>
    <property type="match status" value="1"/>
</dbReference>
<name>A0A9Q3C242_9BASI</name>
<gene>
    <name evidence="4" type="ORF">O181_014570</name>
</gene>
<comment type="caution">
    <text evidence="4">The sequence shown here is derived from an EMBL/GenBank/DDBJ whole genome shotgun (WGS) entry which is preliminary data.</text>
</comment>
<dbReference type="GO" id="GO:0006338">
    <property type="term" value="P:chromatin remodeling"/>
    <property type="evidence" value="ECO:0007669"/>
    <property type="project" value="UniProtKB-ARBA"/>
</dbReference>
<dbReference type="Proteomes" id="UP000765509">
    <property type="component" value="Unassembled WGS sequence"/>
</dbReference>
<dbReference type="AlphaFoldDB" id="A0A9Q3C242"/>
<dbReference type="InterPro" id="IPR000953">
    <property type="entry name" value="Chromo/chromo_shadow_dom"/>
</dbReference>
<evidence type="ECO:0000313" key="5">
    <source>
        <dbReference type="Proteomes" id="UP000765509"/>
    </source>
</evidence>
<reference evidence="4" key="1">
    <citation type="submission" date="2021-03" db="EMBL/GenBank/DDBJ databases">
        <title>Draft genome sequence of rust myrtle Austropuccinia psidii MF-1, a brazilian biotype.</title>
        <authorList>
            <person name="Quecine M.C."/>
            <person name="Pachon D.M.R."/>
            <person name="Bonatelli M.L."/>
            <person name="Correr F.H."/>
            <person name="Franceschini L.M."/>
            <person name="Leite T.F."/>
            <person name="Margarido G.R.A."/>
            <person name="Almeida C.A."/>
            <person name="Ferrarezi J.A."/>
            <person name="Labate C.A."/>
        </authorList>
    </citation>
    <scope>NUCLEOTIDE SEQUENCE</scope>
    <source>
        <strain evidence="4">MF-1</strain>
    </source>
</reference>
<sequence length="104" mass="12457">MIPNRHQQPPPPILIEEEEEWEVSKILDSTIKRIKLWYLVEWKSKIQDPERSTWESIENLNNCPQPVKDFHYSYPENQGPSSSRGLFLWFFVGRGTIKSKFHSW</sequence>
<dbReference type="GO" id="GO:0005634">
    <property type="term" value="C:nucleus"/>
    <property type="evidence" value="ECO:0007669"/>
    <property type="project" value="UniProtKB-SubCell"/>
</dbReference>
<dbReference type="CDD" id="cd00024">
    <property type="entry name" value="CD_CSD"/>
    <property type="match status" value="1"/>
</dbReference>
<keyword evidence="5" id="KW-1185">Reference proteome</keyword>
<comment type="subcellular location">
    <subcellularLocation>
        <location evidence="1">Nucleus</location>
    </subcellularLocation>
</comment>
<dbReference type="EMBL" id="AVOT02003884">
    <property type="protein sequence ID" value="MBW0474855.1"/>
    <property type="molecule type" value="Genomic_DNA"/>
</dbReference>
<dbReference type="PANTHER" id="PTHR22812">
    <property type="entry name" value="CHROMOBOX PROTEIN"/>
    <property type="match status" value="1"/>
</dbReference>
<proteinExistence type="predicted"/>
<evidence type="ECO:0000259" key="3">
    <source>
        <dbReference type="PROSITE" id="PS50013"/>
    </source>
</evidence>
<dbReference type="PROSITE" id="PS50013">
    <property type="entry name" value="CHROMO_2"/>
    <property type="match status" value="1"/>
</dbReference>
<evidence type="ECO:0000313" key="4">
    <source>
        <dbReference type="EMBL" id="MBW0474855.1"/>
    </source>
</evidence>